<dbReference type="SUPFAM" id="SSF103506">
    <property type="entry name" value="Mitochondrial carrier"/>
    <property type="match status" value="1"/>
</dbReference>
<evidence type="ECO:0000256" key="7">
    <source>
        <dbReference type="ARBA" id="ARBA00023136"/>
    </source>
</evidence>
<protein>
    <recommendedName>
        <fullName evidence="13">Mitochondrial carrier protein</fullName>
    </recommendedName>
</protein>
<proteinExistence type="inferred from homology"/>
<evidence type="ECO:0000256" key="5">
    <source>
        <dbReference type="ARBA" id="ARBA00022989"/>
    </source>
</evidence>
<sequence length="367" mass="39923">MSGAEARPMEMQPTAHGTPGASQAQKSMEQAIHVADGKRPGSPFMWSSFIAGGAAGCASRTIVSPLERLKIIMQVQPTPAKGEKKAYSGVWDGLSKIWKEEGFRGFMRGNGINCLRIAPYSAVQFTTYESMKRWLAHPVLVDEVHGAIHIEHIEYSLGPMPRLVAGAIAGIASVVSTYPLDLVRSRISIASASMYMENKSAAEAGKKPTAPRVPGVMEMTIKVYREEGGLRGLYRGVIPTSMGVAPYVAFNFFFYEQARQFFTKEDGTAPNSLMKLVCGAWAGAVSQTLTYPLDVIRRRMQVAGMPNSSLGYKDKSGIDAIRNIVRRSGIKGLYFGLVPNLLKVAPSMGASFLTYEVVRSLLAPYDL</sequence>
<evidence type="ECO:0000256" key="4">
    <source>
        <dbReference type="ARBA" id="ARBA00022737"/>
    </source>
</evidence>
<dbReference type="InterPro" id="IPR023395">
    <property type="entry name" value="MCP_dom_sf"/>
</dbReference>
<evidence type="ECO:0000256" key="2">
    <source>
        <dbReference type="ARBA" id="ARBA00022448"/>
    </source>
</evidence>
<dbReference type="InterPro" id="IPR002067">
    <property type="entry name" value="MCP"/>
</dbReference>
<keyword evidence="5" id="KW-1133">Transmembrane helix</keyword>
<keyword evidence="6" id="KW-0496">Mitochondrion</keyword>
<dbReference type="Pfam" id="PF00153">
    <property type="entry name" value="Mito_carr"/>
    <property type="match status" value="3"/>
</dbReference>
<keyword evidence="2 9" id="KW-0813">Transport</keyword>
<dbReference type="PANTHER" id="PTHR24089">
    <property type="entry name" value="SOLUTE CARRIER FAMILY 25"/>
    <property type="match status" value="1"/>
</dbReference>
<evidence type="ECO:0000313" key="12">
    <source>
        <dbReference type="Proteomes" id="UP001217754"/>
    </source>
</evidence>
<evidence type="ECO:0000256" key="3">
    <source>
        <dbReference type="ARBA" id="ARBA00022692"/>
    </source>
</evidence>
<keyword evidence="7 8" id="KW-0472">Membrane</keyword>
<evidence type="ECO:0000256" key="8">
    <source>
        <dbReference type="PROSITE-ProRule" id="PRU00282"/>
    </source>
</evidence>
<keyword evidence="3 8" id="KW-0812">Transmembrane</keyword>
<evidence type="ECO:0008006" key="13">
    <source>
        <dbReference type="Google" id="ProtNLM"/>
    </source>
</evidence>
<evidence type="ECO:0000313" key="11">
    <source>
        <dbReference type="EMBL" id="WFD37614.1"/>
    </source>
</evidence>
<dbReference type="GO" id="GO:0031966">
    <property type="term" value="C:mitochondrial membrane"/>
    <property type="evidence" value="ECO:0007669"/>
    <property type="project" value="UniProtKB-SubCell"/>
</dbReference>
<feature type="repeat" description="Solcar" evidence="8">
    <location>
        <begin position="270"/>
        <end position="361"/>
    </location>
</feature>
<evidence type="ECO:0000256" key="1">
    <source>
        <dbReference type="ARBA" id="ARBA00004225"/>
    </source>
</evidence>
<dbReference type="PRINTS" id="PR00926">
    <property type="entry name" value="MITOCARRIER"/>
</dbReference>
<dbReference type="GO" id="GO:0055085">
    <property type="term" value="P:transmembrane transport"/>
    <property type="evidence" value="ECO:0007669"/>
    <property type="project" value="InterPro"/>
</dbReference>
<feature type="region of interest" description="Disordered" evidence="10">
    <location>
        <begin position="1"/>
        <end position="32"/>
    </location>
</feature>
<keyword evidence="12" id="KW-1185">Reference proteome</keyword>
<comment type="similarity">
    <text evidence="9">Belongs to the mitochondrial carrier (TC 2.A.29) family.</text>
</comment>
<dbReference type="Proteomes" id="UP001217754">
    <property type="component" value="Chromosome 1"/>
</dbReference>
<dbReference type="PROSITE" id="PS50920">
    <property type="entry name" value="SOLCAR"/>
    <property type="match status" value="3"/>
</dbReference>
<evidence type="ECO:0000256" key="6">
    <source>
        <dbReference type="ARBA" id="ARBA00023128"/>
    </source>
</evidence>
<organism evidence="11 12">
    <name type="scientific">Malassezia japonica</name>
    <dbReference type="NCBI Taxonomy" id="223818"/>
    <lineage>
        <taxon>Eukaryota</taxon>
        <taxon>Fungi</taxon>
        <taxon>Dikarya</taxon>
        <taxon>Basidiomycota</taxon>
        <taxon>Ustilaginomycotina</taxon>
        <taxon>Malasseziomycetes</taxon>
        <taxon>Malasseziales</taxon>
        <taxon>Malasseziaceae</taxon>
        <taxon>Malassezia</taxon>
    </lineage>
</organism>
<accession>A0AAF0EYM8</accession>
<reference evidence="11" key="1">
    <citation type="submission" date="2023-03" db="EMBL/GenBank/DDBJ databases">
        <title>Mating type loci evolution in Malassezia.</title>
        <authorList>
            <person name="Coelho M.A."/>
        </authorList>
    </citation>
    <scope>NUCLEOTIDE SEQUENCE</scope>
    <source>
        <strain evidence="11">CBS 9431</strain>
    </source>
</reference>
<name>A0AAF0EYM8_9BASI</name>
<comment type="subcellular location">
    <subcellularLocation>
        <location evidence="1">Mitochondrion membrane</location>
        <topology evidence="1">Multi-pass membrane protein</topology>
    </subcellularLocation>
</comment>
<dbReference type="GeneID" id="85224210"/>
<dbReference type="Gene3D" id="1.50.40.10">
    <property type="entry name" value="Mitochondrial carrier domain"/>
    <property type="match status" value="1"/>
</dbReference>
<dbReference type="EMBL" id="CP119958">
    <property type="protein sequence ID" value="WFD37614.1"/>
    <property type="molecule type" value="Genomic_DNA"/>
</dbReference>
<feature type="repeat" description="Solcar" evidence="8">
    <location>
        <begin position="43"/>
        <end position="134"/>
    </location>
</feature>
<keyword evidence="4" id="KW-0677">Repeat</keyword>
<dbReference type="AlphaFoldDB" id="A0AAF0EYM8"/>
<evidence type="ECO:0000256" key="10">
    <source>
        <dbReference type="SAM" id="MobiDB-lite"/>
    </source>
</evidence>
<dbReference type="RefSeq" id="XP_060120511.1">
    <property type="nucleotide sequence ID" value="XM_060264528.1"/>
</dbReference>
<feature type="repeat" description="Solcar" evidence="8">
    <location>
        <begin position="157"/>
        <end position="261"/>
    </location>
</feature>
<evidence type="ECO:0000256" key="9">
    <source>
        <dbReference type="RuleBase" id="RU000488"/>
    </source>
</evidence>
<dbReference type="InterPro" id="IPR018108">
    <property type="entry name" value="MCP_transmembrane"/>
</dbReference>
<gene>
    <name evidence="11" type="ORF">MJAP1_000561</name>
</gene>